<dbReference type="InterPro" id="IPR004620">
    <property type="entry name" value="MTHF_reductase_bac"/>
</dbReference>
<evidence type="ECO:0000256" key="10">
    <source>
        <dbReference type="ARBA" id="ARBA00034478"/>
    </source>
</evidence>
<evidence type="ECO:0000256" key="7">
    <source>
        <dbReference type="ARBA" id="ARBA00023002"/>
    </source>
</evidence>
<dbReference type="PANTHER" id="PTHR45754">
    <property type="entry name" value="METHYLENETETRAHYDROFOLATE REDUCTASE"/>
    <property type="match status" value="1"/>
</dbReference>
<keyword evidence="7 12" id="KW-0560">Oxidoreductase</keyword>
<dbReference type="InterPro" id="IPR003171">
    <property type="entry name" value="Mehydrof_redctse-like"/>
</dbReference>
<name>A0A2S9YXK5_9BACT</name>
<evidence type="ECO:0000256" key="9">
    <source>
        <dbReference type="ARBA" id="ARBA00023167"/>
    </source>
</evidence>
<comment type="caution">
    <text evidence="13">The sequence shown here is derived from an EMBL/GenBank/DDBJ whole genome shotgun (WGS) entry which is preliminary data.</text>
</comment>
<evidence type="ECO:0000256" key="3">
    <source>
        <dbReference type="ARBA" id="ARBA00006743"/>
    </source>
</evidence>
<comment type="pathway">
    <text evidence="10">Amino-acid biosynthesis; L-methionine biosynthesis via de novo pathway.</text>
</comment>
<keyword evidence="6 12" id="KW-0274">FAD</keyword>
<reference evidence="13 14" key="1">
    <citation type="submission" date="2018-03" db="EMBL/GenBank/DDBJ databases">
        <title>Draft Genome Sequences of the Obligatory Marine Myxobacteria Enhygromyxa salina SWB007.</title>
        <authorList>
            <person name="Poehlein A."/>
            <person name="Moghaddam J.A."/>
            <person name="Harms H."/>
            <person name="Alanjari M."/>
            <person name="Koenig G.M."/>
            <person name="Daniel R."/>
            <person name="Schaeberle T.F."/>
        </authorList>
    </citation>
    <scope>NUCLEOTIDE SEQUENCE [LARGE SCALE GENOMIC DNA]</scope>
    <source>
        <strain evidence="13 14">SWB007</strain>
    </source>
</reference>
<evidence type="ECO:0000313" key="14">
    <source>
        <dbReference type="Proteomes" id="UP000238823"/>
    </source>
</evidence>
<evidence type="ECO:0000256" key="8">
    <source>
        <dbReference type="ARBA" id="ARBA00023027"/>
    </source>
</evidence>
<evidence type="ECO:0000256" key="4">
    <source>
        <dbReference type="ARBA" id="ARBA00022605"/>
    </source>
</evidence>
<proteinExistence type="inferred from homology"/>
<dbReference type="GO" id="GO:0035999">
    <property type="term" value="P:tetrahydrofolate interconversion"/>
    <property type="evidence" value="ECO:0007669"/>
    <property type="project" value="UniProtKB-UniPathway"/>
</dbReference>
<sequence>MGAVLGACYWGDGMLIRDRLAHKRPVFSFEFFPPNNEKGERVLWRSLEQLAPLEPDFVSVTYGAGGSTRTRTVEIVGRIKRELGIEPLAHLTCVGSTRDEIEAVVERLLEAGVRNILALRGDPPRGQTQFEHTPGGFRYASELCAWLRDRWPELCVGGACYPEIHPEAESDEADLRHLRAKVDAGAEFLISQLFFDNAAYFGFIDRVRGAGISVPIIPGVMPITNVKQIERFTKMCGASIPNMLRSRLHGIAETTDGYDPQEVFWTGVSYAAHQCRELLDPPSRGPFRRQTSTVAGIHFYTLNRSPATRALFEILALARAVH</sequence>
<comment type="catalytic activity">
    <reaction evidence="11">
        <text>(6S)-5-methyl-5,6,7,8-tetrahydrofolate + NAD(+) = (6R)-5,10-methylene-5,6,7,8-tetrahydrofolate + NADH + H(+)</text>
        <dbReference type="Rhea" id="RHEA:19821"/>
        <dbReference type="ChEBI" id="CHEBI:15378"/>
        <dbReference type="ChEBI" id="CHEBI:15636"/>
        <dbReference type="ChEBI" id="CHEBI:18608"/>
        <dbReference type="ChEBI" id="CHEBI:57540"/>
        <dbReference type="ChEBI" id="CHEBI:57945"/>
        <dbReference type="EC" id="1.5.1.54"/>
    </reaction>
    <physiologicalReaction direction="right-to-left" evidence="11">
        <dbReference type="Rhea" id="RHEA:19823"/>
    </physiologicalReaction>
</comment>
<dbReference type="GO" id="GO:0071949">
    <property type="term" value="F:FAD binding"/>
    <property type="evidence" value="ECO:0007669"/>
    <property type="project" value="TreeGrafter"/>
</dbReference>
<dbReference type="GO" id="GO:0005829">
    <property type="term" value="C:cytosol"/>
    <property type="evidence" value="ECO:0007669"/>
    <property type="project" value="InterPro"/>
</dbReference>
<comment type="pathway">
    <text evidence="2 12">One-carbon metabolism; tetrahydrofolate interconversion.</text>
</comment>
<keyword evidence="4" id="KW-0028">Amino-acid biosynthesis</keyword>
<organism evidence="13 14">
    <name type="scientific">Enhygromyxa salina</name>
    <dbReference type="NCBI Taxonomy" id="215803"/>
    <lineage>
        <taxon>Bacteria</taxon>
        <taxon>Pseudomonadati</taxon>
        <taxon>Myxococcota</taxon>
        <taxon>Polyangia</taxon>
        <taxon>Nannocystales</taxon>
        <taxon>Nannocystaceae</taxon>
        <taxon>Enhygromyxa</taxon>
    </lineage>
</organism>
<dbReference type="NCBIfam" id="TIGR00676">
    <property type="entry name" value="fadh2"/>
    <property type="match status" value="1"/>
</dbReference>
<evidence type="ECO:0000256" key="2">
    <source>
        <dbReference type="ARBA" id="ARBA00004777"/>
    </source>
</evidence>
<dbReference type="EMBL" id="PVNL01000011">
    <property type="protein sequence ID" value="PRQ09836.1"/>
    <property type="molecule type" value="Genomic_DNA"/>
</dbReference>
<evidence type="ECO:0000256" key="11">
    <source>
        <dbReference type="ARBA" id="ARBA00048628"/>
    </source>
</evidence>
<evidence type="ECO:0000256" key="5">
    <source>
        <dbReference type="ARBA" id="ARBA00022630"/>
    </source>
</evidence>
<keyword evidence="8" id="KW-0520">NAD</keyword>
<dbReference type="Proteomes" id="UP000238823">
    <property type="component" value="Unassembled WGS sequence"/>
</dbReference>
<dbReference type="Pfam" id="PF02219">
    <property type="entry name" value="MTHFR"/>
    <property type="match status" value="1"/>
</dbReference>
<dbReference type="EC" id="1.5.1.54" evidence="12"/>
<evidence type="ECO:0000256" key="1">
    <source>
        <dbReference type="ARBA" id="ARBA00001974"/>
    </source>
</evidence>
<accession>A0A2S9YXK5</accession>
<keyword evidence="5 12" id="KW-0285">Flavoprotein</keyword>
<dbReference type="PANTHER" id="PTHR45754:SF3">
    <property type="entry name" value="METHYLENETETRAHYDROFOLATE REDUCTASE (NADPH)"/>
    <property type="match status" value="1"/>
</dbReference>
<comment type="cofactor">
    <cofactor evidence="1 12">
        <name>FAD</name>
        <dbReference type="ChEBI" id="CHEBI:57692"/>
    </cofactor>
</comment>
<comment type="similarity">
    <text evidence="3 12">Belongs to the methylenetetrahydrofolate reductase family.</text>
</comment>
<dbReference type="GO" id="GO:0009086">
    <property type="term" value="P:methionine biosynthetic process"/>
    <property type="evidence" value="ECO:0007669"/>
    <property type="project" value="UniProtKB-KW"/>
</dbReference>
<dbReference type="InterPro" id="IPR029041">
    <property type="entry name" value="FAD-linked_oxidoreductase-like"/>
</dbReference>
<dbReference type="UniPathway" id="UPA00193"/>
<dbReference type="CDD" id="cd00537">
    <property type="entry name" value="MTHFR"/>
    <property type="match status" value="1"/>
</dbReference>
<keyword evidence="9" id="KW-0486">Methionine biosynthesis</keyword>
<evidence type="ECO:0000256" key="6">
    <source>
        <dbReference type="ARBA" id="ARBA00022827"/>
    </source>
</evidence>
<dbReference type="Gene3D" id="3.20.20.220">
    <property type="match status" value="1"/>
</dbReference>
<dbReference type="GO" id="GO:0106312">
    <property type="term" value="F:methylenetetrahydrofolate reductase (NADH) activity"/>
    <property type="evidence" value="ECO:0007669"/>
    <property type="project" value="UniProtKB-EC"/>
</dbReference>
<protein>
    <recommendedName>
        <fullName evidence="12">Methylenetetrahydrofolate reductase</fullName>
        <ecNumber evidence="12">1.5.1.54</ecNumber>
    </recommendedName>
</protein>
<evidence type="ECO:0000313" key="13">
    <source>
        <dbReference type="EMBL" id="PRQ09836.1"/>
    </source>
</evidence>
<dbReference type="SUPFAM" id="SSF51730">
    <property type="entry name" value="FAD-linked oxidoreductase"/>
    <property type="match status" value="1"/>
</dbReference>
<dbReference type="AlphaFoldDB" id="A0A2S9YXK5"/>
<evidence type="ECO:0000256" key="12">
    <source>
        <dbReference type="RuleBase" id="RU003862"/>
    </source>
</evidence>
<gene>
    <name evidence="13" type="primary">metF</name>
    <name evidence="13" type="ORF">ENSA7_03860</name>
</gene>